<evidence type="ECO:0000313" key="2">
    <source>
        <dbReference type="EMBL" id="MFA9479076.1"/>
    </source>
</evidence>
<organism evidence="2 3">
    <name type="scientific">Natronomicrosphaera hydrolytica</name>
    <dbReference type="NCBI Taxonomy" id="3242702"/>
    <lineage>
        <taxon>Bacteria</taxon>
        <taxon>Pseudomonadati</taxon>
        <taxon>Planctomycetota</taxon>
        <taxon>Phycisphaerae</taxon>
        <taxon>Phycisphaerales</taxon>
        <taxon>Phycisphaeraceae</taxon>
        <taxon>Natronomicrosphaera</taxon>
    </lineage>
</organism>
<keyword evidence="3" id="KW-1185">Reference proteome</keyword>
<name>A0ABV4U6B5_9BACT</name>
<evidence type="ECO:0000313" key="3">
    <source>
        <dbReference type="Proteomes" id="UP001575105"/>
    </source>
</evidence>
<dbReference type="EMBL" id="JBGUBD010000007">
    <property type="protein sequence ID" value="MFA9479076.1"/>
    <property type="molecule type" value="Genomic_DNA"/>
</dbReference>
<dbReference type="Proteomes" id="UP001575105">
    <property type="component" value="Unassembled WGS sequence"/>
</dbReference>
<gene>
    <name evidence="2" type="ORF">ACERK3_12360</name>
</gene>
<dbReference type="Pfam" id="PF04338">
    <property type="entry name" value="DUF481"/>
    <property type="match status" value="1"/>
</dbReference>
<dbReference type="InterPro" id="IPR007433">
    <property type="entry name" value="DUF481"/>
</dbReference>
<sequence length="321" mass="35734">MRRFAKVCCLFVAVALGSDAVVADELELTSGEVLKGRLIDITSNHVIFEHEVLGQFVVPTGRVRKLTTDEDGVLPLVRLGGDDPDAAAADGEPVEIDLDGEGFFANWEGSISLGFSGTDGDTRTNSVNSQFRARRETDEHRWLINAGYFYGRDGSASTQNEFRSELTKDWLLPESPMFLFAQGNYDFDHFRGWRHRFGAYAGLGYEVIKEDDLELVARIGAGSTYEVRGGRKFTPEALLGASLLRWNITENQRLTGSLTIFPNLEDLGEYRITSGLEWQVLVSEVDGLSVKLGIENQYESDPLPGSRHNNLKYYGAVVFEF</sequence>
<comment type="caution">
    <text evidence="2">The sequence shown here is derived from an EMBL/GenBank/DDBJ whole genome shotgun (WGS) entry which is preliminary data.</text>
</comment>
<dbReference type="RefSeq" id="WP_425346004.1">
    <property type="nucleotide sequence ID" value="NZ_JBGUBD010000007.1"/>
</dbReference>
<evidence type="ECO:0000256" key="1">
    <source>
        <dbReference type="SAM" id="SignalP"/>
    </source>
</evidence>
<proteinExistence type="predicted"/>
<accession>A0ABV4U6B5</accession>
<keyword evidence="1" id="KW-0732">Signal</keyword>
<reference evidence="2 3" key="1">
    <citation type="submission" date="2024-08" db="EMBL/GenBank/DDBJ databases">
        <title>Whole-genome sequencing of halo(alkali)philic microorganisms from hypersaline lakes.</title>
        <authorList>
            <person name="Sorokin D.Y."/>
            <person name="Merkel A.Y."/>
            <person name="Messina E."/>
            <person name="Yakimov M."/>
        </authorList>
    </citation>
    <scope>NUCLEOTIDE SEQUENCE [LARGE SCALE GENOMIC DNA]</scope>
    <source>
        <strain evidence="2 3">AB-hyl4</strain>
    </source>
</reference>
<protein>
    <submittedName>
        <fullName evidence="2">YdiY family protein</fullName>
    </submittedName>
</protein>
<feature type="chain" id="PRO_5046319034" evidence="1">
    <location>
        <begin position="24"/>
        <end position="321"/>
    </location>
</feature>
<feature type="signal peptide" evidence="1">
    <location>
        <begin position="1"/>
        <end position="23"/>
    </location>
</feature>